<feature type="region of interest" description="Disordered" evidence="9">
    <location>
        <begin position="516"/>
        <end position="536"/>
    </location>
</feature>
<keyword evidence="5 8" id="KW-0378">Hydrolase</keyword>
<dbReference type="SUPFAM" id="SSF54001">
    <property type="entry name" value="Cysteine proteinases"/>
    <property type="match status" value="1"/>
</dbReference>
<evidence type="ECO:0000256" key="1">
    <source>
        <dbReference type="ARBA" id="ARBA00000707"/>
    </source>
</evidence>
<dbReference type="InterPro" id="IPR038765">
    <property type="entry name" value="Papain-like_cys_pep_sf"/>
</dbReference>
<comment type="caution">
    <text evidence="11">The sequence shown here is derived from an EMBL/GenBank/DDBJ whole genome shotgun (WGS) entry which is preliminary data.</text>
</comment>
<protein>
    <recommendedName>
        <fullName evidence="8">Ubiquitin carboxyl-terminal hydrolase</fullName>
        <ecNumber evidence="8">3.4.19.12</ecNumber>
    </recommendedName>
</protein>
<keyword evidence="6 8" id="KW-0788">Thiol protease</keyword>
<dbReference type="PROSITE" id="PS00973">
    <property type="entry name" value="USP_2"/>
    <property type="match status" value="1"/>
</dbReference>
<evidence type="ECO:0000256" key="2">
    <source>
        <dbReference type="ARBA" id="ARBA00009085"/>
    </source>
</evidence>
<dbReference type="GO" id="GO:0004843">
    <property type="term" value="F:cysteine-type deubiquitinase activity"/>
    <property type="evidence" value="ECO:0007669"/>
    <property type="project" value="UniProtKB-UniRule"/>
</dbReference>
<dbReference type="GO" id="GO:0006508">
    <property type="term" value="P:proteolysis"/>
    <property type="evidence" value="ECO:0007669"/>
    <property type="project" value="UniProtKB-KW"/>
</dbReference>
<keyword evidence="12" id="KW-1185">Reference proteome</keyword>
<feature type="compositionally biased region" description="Polar residues" evidence="9">
    <location>
        <begin position="607"/>
        <end position="620"/>
    </location>
</feature>
<dbReference type="EMBL" id="JAXIOK010000019">
    <property type="protein sequence ID" value="KAK4748476.1"/>
    <property type="molecule type" value="Genomic_DNA"/>
</dbReference>
<keyword evidence="4 8" id="KW-0833">Ubl conjugation pathway</keyword>
<dbReference type="GO" id="GO:0005829">
    <property type="term" value="C:cytosol"/>
    <property type="evidence" value="ECO:0007669"/>
    <property type="project" value="TreeGrafter"/>
</dbReference>
<evidence type="ECO:0000256" key="6">
    <source>
        <dbReference type="ARBA" id="ARBA00022807"/>
    </source>
</evidence>
<comment type="similarity">
    <text evidence="2 8">Belongs to the peptidase C19 family.</text>
</comment>
<name>A0AAN7JDT1_9MYRT</name>
<dbReference type="Proteomes" id="UP001345219">
    <property type="component" value="Chromosome 12"/>
</dbReference>
<gene>
    <name evidence="11" type="ORF">SAY87_015062</name>
</gene>
<dbReference type="GO" id="GO:0016579">
    <property type="term" value="P:protein deubiquitination"/>
    <property type="evidence" value="ECO:0007669"/>
    <property type="project" value="InterPro"/>
</dbReference>
<feature type="domain" description="USP" evidence="10">
    <location>
        <begin position="111"/>
        <end position="417"/>
    </location>
</feature>
<dbReference type="InterPro" id="IPR018200">
    <property type="entry name" value="USP_CS"/>
</dbReference>
<evidence type="ECO:0000256" key="5">
    <source>
        <dbReference type="ARBA" id="ARBA00022801"/>
    </source>
</evidence>
<dbReference type="FunFam" id="3.90.70.10:FF:000116">
    <property type="entry name" value="Ubiquitin carboxyl-terminal hydrolase 20"/>
    <property type="match status" value="1"/>
</dbReference>
<evidence type="ECO:0000256" key="7">
    <source>
        <dbReference type="ARBA" id="ARBA00037450"/>
    </source>
</evidence>
<dbReference type="GO" id="GO:0005634">
    <property type="term" value="C:nucleus"/>
    <property type="evidence" value="ECO:0007669"/>
    <property type="project" value="TreeGrafter"/>
</dbReference>
<dbReference type="InterPro" id="IPR028889">
    <property type="entry name" value="USP"/>
</dbReference>
<accession>A0AAN7JDT1</accession>
<sequence>MVSFDILGEDEDSPHSIWQLCVEMLDDPPTMCPPVTSPDETLTAIVSPPGFSVSLPETSSKDQQPVAGRLSDLTASTSNQPLLLTYGPPEPPLRSGLQIQHCRNQAVGVGAGLRNLGSTCFVNVILQCLTHTVPLFRGLQSLDHANPCYRAREEYCVLCALHDHIAASLESSGGIISPRKIVENLKYISSYFEIGQQEDAHEFLQMVMNKLEQCCLHQKWDPNSAASKNIVEEVFGGLLLSKLQCCNCGHCCHTYENLIDLSLEINHAETLTSALESFTNIEKMEEPESKFICENCNTYVSGEKQLLIEKEPTIAAFHLKRFKGDYATIEKIDKYISFPLELDLLPFTNGHESCVELKYHLYAVVVHLGLTPTFGHYICYVRSSPGIWHKFDDSEVVRVQEDFVLSQEAYILFYAKHDTPWFSSLMEERMNIKDNLFSGTSPKSVLDKADTPYSPYVALSNAESSAFHKTDDNSLGISTLPLDPSHTFLNFESSFFHEAAGMGFSAPCYSRNCIQGKEPSEASSRSTTLQYRRKNGRSNCRRQWNKSCGNLRKKEAIRYMRGMPAFRAFQLYKAMVNSRSPCPEKGLTKRMTGASLYDRDSPPAASQDRSMSDQSINISG</sequence>
<proteinExistence type="inferred from homology"/>
<dbReference type="InterPro" id="IPR001394">
    <property type="entry name" value="Peptidase_C19_UCH"/>
</dbReference>
<dbReference type="Gene3D" id="3.90.70.10">
    <property type="entry name" value="Cysteine proteinases"/>
    <property type="match status" value="1"/>
</dbReference>
<dbReference type="EC" id="3.4.19.12" evidence="8"/>
<evidence type="ECO:0000256" key="3">
    <source>
        <dbReference type="ARBA" id="ARBA00022670"/>
    </source>
</evidence>
<organism evidence="11 12">
    <name type="scientific">Trapa incisa</name>
    <dbReference type="NCBI Taxonomy" id="236973"/>
    <lineage>
        <taxon>Eukaryota</taxon>
        <taxon>Viridiplantae</taxon>
        <taxon>Streptophyta</taxon>
        <taxon>Embryophyta</taxon>
        <taxon>Tracheophyta</taxon>
        <taxon>Spermatophyta</taxon>
        <taxon>Magnoliopsida</taxon>
        <taxon>eudicotyledons</taxon>
        <taxon>Gunneridae</taxon>
        <taxon>Pentapetalae</taxon>
        <taxon>rosids</taxon>
        <taxon>malvids</taxon>
        <taxon>Myrtales</taxon>
        <taxon>Lythraceae</taxon>
        <taxon>Trapa</taxon>
    </lineage>
</organism>
<dbReference type="PROSITE" id="PS00972">
    <property type="entry name" value="USP_1"/>
    <property type="match status" value="1"/>
</dbReference>
<evidence type="ECO:0000313" key="11">
    <source>
        <dbReference type="EMBL" id="KAK4748476.1"/>
    </source>
</evidence>
<evidence type="ECO:0000256" key="9">
    <source>
        <dbReference type="SAM" id="MobiDB-lite"/>
    </source>
</evidence>
<evidence type="ECO:0000256" key="4">
    <source>
        <dbReference type="ARBA" id="ARBA00022786"/>
    </source>
</evidence>
<dbReference type="PANTHER" id="PTHR24006:SF747">
    <property type="entry name" value="UBIQUITIN CARBOXYL-TERMINAL HYDROLASE 20"/>
    <property type="match status" value="1"/>
</dbReference>
<feature type="region of interest" description="Disordered" evidence="9">
    <location>
        <begin position="582"/>
        <end position="620"/>
    </location>
</feature>
<dbReference type="PROSITE" id="PS50235">
    <property type="entry name" value="USP_3"/>
    <property type="match status" value="1"/>
</dbReference>
<dbReference type="AlphaFoldDB" id="A0AAN7JDT1"/>
<evidence type="ECO:0000259" key="10">
    <source>
        <dbReference type="PROSITE" id="PS50235"/>
    </source>
</evidence>
<comment type="catalytic activity">
    <reaction evidence="1 8">
        <text>Thiol-dependent hydrolysis of ester, thioester, amide, peptide and isopeptide bonds formed by the C-terminal Gly of ubiquitin (a 76-residue protein attached to proteins as an intracellular targeting signal).</text>
        <dbReference type="EC" id="3.4.19.12"/>
    </reaction>
</comment>
<feature type="compositionally biased region" description="Polar residues" evidence="9">
    <location>
        <begin position="521"/>
        <end position="530"/>
    </location>
</feature>
<reference evidence="11 12" key="1">
    <citation type="journal article" date="2023" name="Hortic Res">
        <title>Pangenome of water caltrop reveals structural variations and asymmetric subgenome divergence after allopolyploidization.</title>
        <authorList>
            <person name="Zhang X."/>
            <person name="Chen Y."/>
            <person name="Wang L."/>
            <person name="Yuan Y."/>
            <person name="Fang M."/>
            <person name="Shi L."/>
            <person name="Lu R."/>
            <person name="Comes H.P."/>
            <person name="Ma Y."/>
            <person name="Chen Y."/>
            <person name="Huang G."/>
            <person name="Zhou Y."/>
            <person name="Zheng Z."/>
            <person name="Qiu Y."/>
        </authorList>
    </citation>
    <scope>NUCLEOTIDE SEQUENCE [LARGE SCALE GENOMIC DNA]</scope>
    <source>
        <tissue evidence="11">Roots</tissue>
    </source>
</reference>
<dbReference type="PANTHER" id="PTHR24006">
    <property type="entry name" value="UBIQUITIN CARBOXYL-TERMINAL HYDROLASE"/>
    <property type="match status" value="1"/>
</dbReference>
<evidence type="ECO:0000313" key="12">
    <source>
        <dbReference type="Proteomes" id="UP001345219"/>
    </source>
</evidence>
<dbReference type="InterPro" id="IPR050164">
    <property type="entry name" value="Peptidase_C19"/>
</dbReference>
<keyword evidence="3 8" id="KW-0645">Protease</keyword>
<comment type="function">
    <text evidence="7 8">Recognizes and hydrolyzes the peptide bond at the C-terminal Gly of ubiquitin. Involved in the processing of poly-ubiquitin precursors as well as that of ubiquitinated proteins.</text>
</comment>
<evidence type="ECO:0000256" key="8">
    <source>
        <dbReference type="RuleBase" id="RU366025"/>
    </source>
</evidence>
<dbReference type="Pfam" id="PF00443">
    <property type="entry name" value="UCH"/>
    <property type="match status" value="1"/>
</dbReference>